<dbReference type="Pfam" id="PF00069">
    <property type="entry name" value="Pkinase"/>
    <property type="match status" value="1"/>
</dbReference>
<dbReference type="InterPro" id="IPR011009">
    <property type="entry name" value="Kinase-like_dom_sf"/>
</dbReference>
<dbReference type="InterPro" id="IPR000719">
    <property type="entry name" value="Prot_kinase_dom"/>
</dbReference>
<protein>
    <submittedName>
        <fullName evidence="8">Receptor-interacting serine/threonine-protein kinase 3-like</fullName>
    </submittedName>
</protein>
<dbReference type="PRINTS" id="PR00109">
    <property type="entry name" value="TYRKINASE"/>
</dbReference>
<dbReference type="PROSITE" id="PS00108">
    <property type="entry name" value="PROTEIN_KINASE_ST"/>
    <property type="match status" value="1"/>
</dbReference>
<dbReference type="SMART" id="SM00220">
    <property type="entry name" value="S_TKc"/>
    <property type="match status" value="1"/>
</dbReference>
<feature type="domain" description="Protein kinase" evidence="7">
    <location>
        <begin position="10"/>
        <end position="278"/>
    </location>
</feature>
<evidence type="ECO:0000259" key="7">
    <source>
        <dbReference type="PROSITE" id="PS50011"/>
    </source>
</evidence>
<dbReference type="Gene3D" id="1.10.510.10">
    <property type="entry name" value="Transferase(Phosphotransferase) domain 1"/>
    <property type="match status" value="1"/>
</dbReference>
<keyword evidence="6" id="KW-0812">Transmembrane</keyword>
<dbReference type="InterPro" id="IPR001245">
    <property type="entry name" value="Ser-Thr/Tyr_kinase_cat_dom"/>
</dbReference>
<keyword evidence="6" id="KW-0472">Membrane</keyword>
<dbReference type="AlphaFoldDB" id="A0A3B3D9U3"/>
<dbReference type="PANTHER" id="PTHR44329:SF297">
    <property type="entry name" value="RECEPTOR-INTERACTING SERINE_THREONINE-PROTEIN KINASE 3"/>
    <property type="match status" value="1"/>
</dbReference>
<keyword evidence="3 4" id="KW-0067">ATP-binding</keyword>
<evidence type="ECO:0000256" key="6">
    <source>
        <dbReference type="SAM" id="Phobius"/>
    </source>
</evidence>
<keyword evidence="1 5" id="KW-0808">Transferase</keyword>
<accession>A0A3B3D9U3</accession>
<dbReference type="PROSITE" id="PS00107">
    <property type="entry name" value="PROTEIN_KINASE_ATP"/>
    <property type="match status" value="1"/>
</dbReference>
<evidence type="ECO:0000256" key="3">
    <source>
        <dbReference type="ARBA" id="ARBA00022840"/>
    </source>
</evidence>
<dbReference type="SUPFAM" id="SSF56112">
    <property type="entry name" value="Protein kinase-like (PK-like)"/>
    <property type="match status" value="1"/>
</dbReference>
<organism evidence="8 9">
    <name type="scientific">Oryzias melastigma</name>
    <name type="common">Marine medaka</name>
    <dbReference type="NCBI Taxonomy" id="30732"/>
    <lineage>
        <taxon>Eukaryota</taxon>
        <taxon>Metazoa</taxon>
        <taxon>Chordata</taxon>
        <taxon>Craniata</taxon>
        <taxon>Vertebrata</taxon>
        <taxon>Euteleostomi</taxon>
        <taxon>Actinopterygii</taxon>
        <taxon>Neopterygii</taxon>
        <taxon>Teleostei</taxon>
        <taxon>Neoteleostei</taxon>
        <taxon>Acanthomorphata</taxon>
        <taxon>Ovalentaria</taxon>
        <taxon>Atherinomorphae</taxon>
        <taxon>Beloniformes</taxon>
        <taxon>Adrianichthyidae</taxon>
        <taxon>Oryziinae</taxon>
        <taxon>Oryzias</taxon>
    </lineage>
</organism>
<evidence type="ECO:0000256" key="5">
    <source>
        <dbReference type="RuleBase" id="RU000304"/>
    </source>
</evidence>
<dbReference type="Proteomes" id="UP000261560">
    <property type="component" value="Unplaced"/>
</dbReference>
<dbReference type="GO" id="GO:0005524">
    <property type="term" value="F:ATP binding"/>
    <property type="evidence" value="ECO:0007669"/>
    <property type="project" value="UniProtKB-UniRule"/>
</dbReference>
<dbReference type="GeneTree" id="ENSGT00940000160206"/>
<dbReference type="PaxDb" id="30732-ENSOMEP00000026274"/>
<feature type="binding site" evidence="4">
    <location>
        <position position="39"/>
    </location>
    <ligand>
        <name>ATP</name>
        <dbReference type="ChEBI" id="CHEBI:30616"/>
    </ligand>
</feature>
<reference evidence="8" key="1">
    <citation type="submission" date="2025-08" db="UniProtKB">
        <authorList>
            <consortium name="Ensembl"/>
        </authorList>
    </citation>
    <scope>IDENTIFICATION</scope>
</reference>
<evidence type="ECO:0000313" key="8">
    <source>
        <dbReference type="Ensembl" id="ENSOMEP00000026274.1"/>
    </source>
</evidence>
<keyword evidence="1 5" id="KW-0418">Kinase</keyword>
<dbReference type="PROSITE" id="PS50011">
    <property type="entry name" value="PROTEIN_KINASE_DOM"/>
    <property type="match status" value="1"/>
</dbReference>
<sequence length="366" mass="41854">MRQKFHDEGLDTWHCIGQGGFGSVYKVKAVNMGHDVAIKLIHTGGDLDEEVKKEANYLKLLSCNFVLSIYGMYEGTPPTEQKKQIGMVMEFMKRGSVETLCKNLSGPPPFPLACRLIHEVALGMNFLHSLGILHRDLKPQNVMLSDELHVRLADFGLCTQSISFNPSIQEPTDTAGTVKYMPPEAFDLNYKPSRSFDRYSFAVLVWSILSGKEPFEGVPADLVELKVPLGQRPPLDELSKKDTEGMKDLLELMQKCWEGDPDKRPKFDESIVCTEKVLSKHEREMNKVVFQVLEKLVSRFFLSFFLNKPPQTLFLPHITFFSFRTGTPLCLNLSHHCFNHLSDFFFLLLFMYYVSVLFKKYQCGQM</sequence>
<keyword evidence="1 5" id="KW-0723">Serine/threonine-protein kinase</keyword>
<evidence type="ECO:0000256" key="1">
    <source>
        <dbReference type="ARBA" id="ARBA00022527"/>
    </source>
</evidence>
<name>A0A3B3D9U3_ORYME</name>
<feature type="transmembrane region" description="Helical" evidence="6">
    <location>
        <begin position="338"/>
        <end position="358"/>
    </location>
</feature>
<keyword evidence="2 4" id="KW-0547">Nucleotide-binding</keyword>
<comment type="similarity">
    <text evidence="5">Belongs to the protein kinase superfamily.</text>
</comment>
<dbReference type="PANTHER" id="PTHR44329">
    <property type="entry name" value="SERINE/THREONINE-PROTEIN KINASE TNNI3K-RELATED"/>
    <property type="match status" value="1"/>
</dbReference>
<dbReference type="InterPro" id="IPR051681">
    <property type="entry name" value="Ser/Thr_Kinases-Pseudokinases"/>
</dbReference>
<keyword evidence="6" id="KW-1133">Transmembrane helix</keyword>
<dbReference type="InterPro" id="IPR017441">
    <property type="entry name" value="Protein_kinase_ATP_BS"/>
</dbReference>
<keyword evidence="9" id="KW-1185">Reference proteome</keyword>
<evidence type="ECO:0000256" key="4">
    <source>
        <dbReference type="PROSITE-ProRule" id="PRU10141"/>
    </source>
</evidence>
<dbReference type="Ensembl" id="ENSOMET00000004983.1">
    <property type="protein sequence ID" value="ENSOMEP00000026274.1"/>
    <property type="gene ID" value="ENSOMEG00000007994.1"/>
</dbReference>
<evidence type="ECO:0000256" key="2">
    <source>
        <dbReference type="ARBA" id="ARBA00022741"/>
    </source>
</evidence>
<dbReference type="InterPro" id="IPR008271">
    <property type="entry name" value="Ser/Thr_kinase_AS"/>
</dbReference>
<dbReference type="GO" id="GO:0004706">
    <property type="term" value="F:JUN kinase kinase kinase activity"/>
    <property type="evidence" value="ECO:0007669"/>
    <property type="project" value="TreeGrafter"/>
</dbReference>
<evidence type="ECO:0000313" key="9">
    <source>
        <dbReference type="Proteomes" id="UP000261560"/>
    </source>
</evidence>
<proteinExistence type="inferred from homology"/>
<reference evidence="8" key="2">
    <citation type="submission" date="2025-09" db="UniProtKB">
        <authorList>
            <consortium name="Ensembl"/>
        </authorList>
    </citation>
    <scope>IDENTIFICATION</scope>
</reference>
<dbReference type="STRING" id="30732.ENSOMEP00000026274"/>